<accession>A0A9W8X4D4</accession>
<dbReference type="AlphaFoldDB" id="A0A9W8X4D4"/>
<evidence type="ECO:0000313" key="2">
    <source>
        <dbReference type="EMBL" id="KAJ4340716.1"/>
    </source>
</evidence>
<name>A0A9W8X4D4_9PLEO</name>
<gene>
    <name evidence="2" type="ORF">N0V87_002378</name>
</gene>
<sequence>MEENGFTVGATIAPENITSLTGALALEIDKRDVVIGETLRFFDETSKRLKQVDDMTISRGQRLHFLIETLRAVMATTKQSLSTLKFEREVAGPVKNEQEREDGREDVKMGDTPIKVEEESEDGHLEEDTKSIKVEESE</sequence>
<proteinExistence type="predicted"/>
<organism evidence="2 3">
    <name type="scientific">Didymella glomerata</name>
    <dbReference type="NCBI Taxonomy" id="749621"/>
    <lineage>
        <taxon>Eukaryota</taxon>
        <taxon>Fungi</taxon>
        <taxon>Dikarya</taxon>
        <taxon>Ascomycota</taxon>
        <taxon>Pezizomycotina</taxon>
        <taxon>Dothideomycetes</taxon>
        <taxon>Pleosporomycetidae</taxon>
        <taxon>Pleosporales</taxon>
        <taxon>Pleosporineae</taxon>
        <taxon>Didymellaceae</taxon>
        <taxon>Didymella</taxon>
    </lineage>
</organism>
<keyword evidence="3" id="KW-1185">Reference proteome</keyword>
<evidence type="ECO:0000313" key="3">
    <source>
        <dbReference type="Proteomes" id="UP001140562"/>
    </source>
</evidence>
<evidence type="ECO:0000256" key="1">
    <source>
        <dbReference type="SAM" id="MobiDB-lite"/>
    </source>
</evidence>
<dbReference type="EMBL" id="JAPEUV010000015">
    <property type="protein sequence ID" value="KAJ4340716.1"/>
    <property type="molecule type" value="Genomic_DNA"/>
</dbReference>
<protein>
    <submittedName>
        <fullName evidence="2">Uncharacterized protein</fullName>
    </submittedName>
</protein>
<feature type="region of interest" description="Disordered" evidence="1">
    <location>
        <begin position="92"/>
        <end position="138"/>
    </location>
</feature>
<comment type="caution">
    <text evidence="2">The sequence shown here is derived from an EMBL/GenBank/DDBJ whole genome shotgun (WGS) entry which is preliminary data.</text>
</comment>
<dbReference type="Proteomes" id="UP001140562">
    <property type="component" value="Unassembled WGS sequence"/>
</dbReference>
<reference evidence="2" key="1">
    <citation type="submission" date="2022-10" db="EMBL/GenBank/DDBJ databases">
        <title>Tapping the CABI collections for fungal endophytes: first genome assemblies for Collariella, Neodidymelliopsis, Ascochyta clinopodiicola, Didymella pomorum, Didymosphaeria variabile, Neocosmospora piperis and Neocucurbitaria cava.</title>
        <authorList>
            <person name="Hill R."/>
        </authorList>
    </citation>
    <scope>NUCLEOTIDE SEQUENCE</scope>
    <source>
        <strain evidence="2">IMI 360193</strain>
    </source>
</reference>